<name>A0A2S6H3C3_9GAMM</name>
<reference evidence="1 2" key="1">
    <citation type="submission" date="2018-02" db="EMBL/GenBank/DDBJ databases">
        <title>Subsurface microbial communities from deep shales in Ohio and West Virginia, USA.</title>
        <authorList>
            <person name="Wrighton K."/>
        </authorList>
    </citation>
    <scope>NUCLEOTIDE SEQUENCE [LARGE SCALE GENOMIC DNA]</scope>
    <source>
        <strain evidence="1 2">OWC-G53F</strain>
    </source>
</reference>
<dbReference type="RefSeq" id="WP_181049856.1">
    <property type="nucleotide sequence ID" value="NZ_PTIY01000005.1"/>
</dbReference>
<keyword evidence="2" id="KW-1185">Reference proteome</keyword>
<comment type="caution">
    <text evidence="1">The sequence shown here is derived from an EMBL/GenBank/DDBJ whole genome shotgun (WGS) entry which is preliminary data.</text>
</comment>
<dbReference type="AlphaFoldDB" id="A0A2S6H3C3"/>
<protein>
    <recommendedName>
        <fullName evidence="3">Repressor</fullName>
    </recommendedName>
</protein>
<dbReference type="EMBL" id="PTIY01000005">
    <property type="protein sequence ID" value="PPK71906.1"/>
    <property type="molecule type" value="Genomic_DNA"/>
</dbReference>
<sequence>MPTKHIDEKTWKKIQDLTVKAVIATQKPIKEGDVLHFLIKRGLEDLTTEELKKIK</sequence>
<evidence type="ECO:0008006" key="3">
    <source>
        <dbReference type="Google" id="ProtNLM"/>
    </source>
</evidence>
<accession>A0A2S6H3C3</accession>
<organism evidence="1 2">
    <name type="scientific">Methylobacter tundripaludum</name>
    <dbReference type="NCBI Taxonomy" id="173365"/>
    <lineage>
        <taxon>Bacteria</taxon>
        <taxon>Pseudomonadati</taxon>
        <taxon>Pseudomonadota</taxon>
        <taxon>Gammaproteobacteria</taxon>
        <taxon>Methylococcales</taxon>
        <taxon>Methylococcaceae</taxon>
        <taxon>Methylobacter</taxon>
    </lineage>
</organism>
<evidence type="ECO:0000313" key="1">
    <source>
        <dbReference type="EMBL" id="PPK71906.1"/>
    </source>
</evidence>
<proteinExistence type="predicted"/>
<gene>
    <name evidence="1" type="ORF">B0F88_10518</name>
</gene>
<evidence type="ECO:0000313" key="2">
    <source>
        <dbReference type="Proteomes" id="UP000238071"/>
    </source>
</evidence>
<dbReference type="Proteomes" id="UP000238071">
    <property type="component" value="Unassembled WGS sequence"/>
</dbReference>